<dbReference type="PRINTS" id="PR01217">
    <property type="entry name" value="PRICHEXTENSN"/>
</dbReference>
<feature type="compositionally biased region" description="Pro residues" evidence="1">
    <location>
        <begin position="135"/>
        <end position="148"/>
    </location>
</feature>
<evidence type="ECO:0000256" key="1">
    <source>
        <dbReference type="SAM" id="MobiDB-lite"/>
    </source>
</evidence>
<dbReference type="AlphaFoldDB" id="A0AAJ0C9T7"/>
<accession>A0AAJ0C9T7</accession>
<evidence type="ECO:0000313" key="4">
    <source>
        <dbReference type="Proteomes" id="UP001244011"/>
    </source>
</evidence>
<reference evidence="3" key="1">
    <citation type="submission" date="2023-06" db="EMBL/GenBank/DDBJ databases">
        <title>Genome-scale phylogeny and comparative genomics of the fungal order Sordariales.</title>
        <authorList>
            <consortium name="Lawrence Berkeley National Laboratory"/>
            <person name="Hensen N."/>
            <person name="Bonometti L."/>
            <person name="Westerberg I."/>
            <person name="Brannstrom I.O."/>
            <person name="Guillou S."/>
            <person name="Cros-Aarteil S."/>
            <person name="Calhoun S."/>
            <person name="Haridas S."/>
            <person name="Kuo A."/>
            <person name="Mondo S."/>
            <person name="Pangilinan J."/>
            <person name="Riley R."/>
            <person name="Labutti K."/>
            <person name="Andreopoulos B."/>
            <person name="Lipzen A."/>
            <person name="Chen C."/>
            <person name="Yanf M."/>
            <person name="Daum C."/>
            <person name="Ng V."/>
            <person name="Clum A."/>
            <person name="Steindorff A."/>
            <person name="Ohm R."/>
            <person name="Martin F."/>
            <person name="Silar P."/>
            <person name="Natvig D."/>
            <person name="Lalanne C."/>
            <person name="Gautier V."/>
            <person name="Ament-Velasquez S.L."/>
            <person name="Kruys A."/>
            <person name="Hutchinson M.I."/>
            <person name="Powell A.J."/>
            <person name="Barry K."/>
            <person name="Miller A.N."/>
            <person name="Grigoriev I.V."/>
            <person name="Debuchy R."/>
            <person name="Gladieux P."/>
            <person name="Thoren M.H."/>
            <person name="Johannesson H."/>
        </authorList>
    </citation>
    <scope>NUCLEOTIDE SEQUENCE</scope>
    <source>
        <strain evidence="3">8032-3</strain>
    </source>
</reference>
<name>A0AAJ0C9T7_9PEZI</name>
<dbReference type="EMBL" id="MU839000">
    <property type="protein sequence ID" value="KAK1770361.1"/>
    <property type="molecule type" value="Genomic_DNA"/>
</dbReference>
<keyword evidence="4" id="KW-1185">Reference proteome</keyword>
<feature type="compositionally biased region" description="Basic and acidic residues" evidence="1">
    <location>
        <begin position="191"/>
        <end position="202"/>
    </location>
</feature>
<keyword evidence="2" id="KW-0812">Transmembrane</keyword>
<evidence type="ECO:0000313" key="3">
    <source>
        <dbReference type="EMBL" id="KAK1770361.1"/>
    </source>
</evidence>
<proteinExistence type="predicted"/>
<dbReference type="RefSeq" id="XP_060286574.1">
    <property type="nucleotide sequence ID" value="XM_060423116.1"/>
</dbReference>
<feature type="transmembrane region" description="Helical" evidence="2">
    <location>
        <begin position="6"/>
        <end position="29"/>
    </location>
</feature>
<sequence>MTVAMIVGIAAGAGLLFFGSAALFIVYWLRLRRFDREDRIRYGSHEMYPPYRGRSSIATTNGDAYFNEDHKEAVFESQVTVNNYDYYHAAPNFQSLRPAGEFEAGRPSYQAGSSDSAIPAHPAYIPRSMVRRHSPAPPVTRPQTPPNIPFTTPSMLDGQAAAAPTPAPAPAPAVAPAPRQTWTGTPGPAGEAHRMQDRRRTGGTEPPPIPGPGPGPSPTPRPSRRQASYSSPPELPRPATIPVTSAQPPPPAPPLPPPPSHPPPPRVPFLDLPSIPRMRQQPKRYSPPRVPRVGGAGDVGGATATRKRYGSVSLARPTSDIYE</sequence>
<keyword evidence="2" id="KW-0472">Membrane</keyword>
<feature type="compositionally biased region" description="Pro residues" evidence="1">
    <location>
        <begin position="165"/>
        <end position="175"/>
    </location>
</feature>
<evidence type="ECO:0000256" key="2">
    <source>
        <dbReference type="SAM" id="Phobius"/>
    </source>
</evidence>
<feature type="region of interest" description="Disordered" evidence="1">
    <location>
        <begin position="131"/>
        <end position="323"/>
    </location>
</feature>
<feature type="compositionally biased region" description="Pro residues" evidence="1">
    <location>
        <begin position="247"/>
        <end position="267"/>
    </location>
</feature>
<keyword evidence="2" id="KW-1133">Transmembrane helix</keyword>
<gene>
    <name evidence="3" type="ORF">QBC33DRAFT_263397</name>
</gene>
<dbReference type="Proteomes" id="UP001244011">
    <property type="component" value="Unassembled WGS sequence"/>
</dbReference>
<feature type="compositionally biased region" description="Pro residues" evidence="1">
    <location>
        <begin position="205"/>
        <end position="221"/>
    </location>
</feature>
<protein>
    <submittedName>
        <fullName evidence="3">Uncharacterized protein</fullName>
    </submittedName>
</protein>
<comment type="caution">
    <text evidence="3">The sequence shown here is derived from an EMBL/GenBank/DDBJ whole genome shotgun (WGS) entry which is preliminary data.</text>
</comment>
<organism evidence="3 4">
    <name type="scientific">Phialemonium atrogriseum</name>
    <dbReference type="NCBI Taxonomy" id="1093897"/>
    <lineage>
        <taxon>Eukaryota</taxon>
        <taxon>Fungi</taxon>
        <taxon>Dikarya</taxon>
        <taxon>Ascomycota</taxon>
        <taxon>Pezizomycotina</taxon>
        <taxon>Sordariomycetes</taxon>
        <taxon>Sordariomycetidae</taxon>
        <taxon>Cephalothecales</taxon>
        <taxon>Cephalothecaceae</taxon>
        <taxon>Phialemonium</taxon>
    </lineage>
</organism>
<dbReference type="GeneID" id="85306303"/>